<evidence type="ECO:0000256" key="1">
    <source>
        <dbReference type="SAM" id="SignalP"/>
    </source>
</evidence>
<gene>
    <name evidence="2" type="ORF">K8U91_02795</name>
</gene>
<comment type="caution">
    <text evidence="2">The sequence shown here is derived from an EMBL/GenBank/DDBJ whole genome shotgun (WGS) entry which is preliminary data.</text>
</comment>
<keyword evidence="1" id="KW-0732">Signal</keyword>
<dbReference type="InterPro" id="IPR017853">
    <property type="entry name" value="GH"/>
</dbReference>
<sequence>MRRTTGILTLLCASVAVAWGQPQSDVVDITFDKLGALYHKNESGNAICRVMKAGDRDTCRVAVELVDMEGKPAGYRETYELASPFERYYYVPLKLSEWGYYYVQVSLMQADSVVFSQRAGFGVIPDVTLTQKDYESPFGVGAHYARYGDWRVADIQQRLGIAWVRDVARWKDFIGKWSDKPDPFVDYLDRHHICWLPILDYVDARHGWQDQKGVWRWDEDVSNIKKYIEMNRGHIDIYESQNEPSNFAGWNQRWPHPQGQKWRPQGWGIPFTDLVKQMHDSVKSVSPDIKLIWPGEEEWIEYFDDNRDHVADHIDFTAIHPYILWRKTPETSPFYDSFYRTQKQMLKSRHISTEIWVTETGWTTYLPDSIRRHFPPVTELQQAQYLVRNYLVQLYFGAGKMFWYELVEEPFGVHHPESGFGLLRYNAQLTVKPAAVAFANMVYNYRYLKPIGRYRAQERKTYGFVYEDTRADNAPVLSIWRQSDERVESIPVKYTRSLTGVDIFGRRVEIPVIDGVAHLPLSMSVLTVRGFDPRDLKNLYELQEQD</sequence>
<dbReference type="EMBL" id="DYUD01000011">
    <property type="protein sequence ID" value="HJG88392.1"/>
    <property type="molecule type" value="Genomic_DNA"/>
</dbReference>
<evidence type="ECO:0000313" key="3">
    <source>
        <dbReference type="Proteomes" id="UP000757103"/>
    </source>
</evidence>
<proteinExistence type="predicted"/>
<dbReference type="GO" id="GO:0004553">
    <property type="term" value="F:hydrolase activity, hydrolyzing O-glycosyl compounds"/>
    <property type="evidence" value="ECO:0007669"/>
    <property type="project" value="TreeGrafter"/>
</dbReference>
<dbReference type="InterPro" id="IPR051923">
    <property type="entry name" value="Glycosyl_Hydrolase_39"/>
</dbReference>
<feature type="signal peptide" evidence="1">
    <location>
        <begin position="1"/>
        <end position="18"/>
    </location>
</feature>
<name>A0A921MPX0_9BACT</name>
<dbReference type="RefSeq" id="WP_273305439.1">
    <property type="nucleotide sequence ID" value="NZ_DYUD01000011.1"/>
</dbReference>
<reference evidence="2" key="1">
    <citation type="journal article" date="2021" name="PeerJ">
        <title>Extensive microbial diversity within the chicken gut microbiome revealed by metagenomics and culture.</title>
        <authorList>
            <person name="Gilroy R."/>
            <person name="Ravi A."/>
            <person name="Getino M."/>
            <person name="Pursley I."/>
            <person name="Horton D.L."/>
            <person name="Alikhan N.F."/>
            <person name="Baker D."/>
            <person name="Gharbi K."/>
            <person name="Hall N."/>
            <person name="Watson M."/>
            <person name="Adriaenssens E.M."/>
            <person name="Foster-Nyarko E."/>
            <person name="Jarju S."/>
            <person name="Secka A."/>
            <person name="Antonio M."/>
            <person name="Oren A."/>
            <person name="Chaudhuri R.R."/>
            <person name="La Ragione R."/>
            <person name="Hildebrand F."/>
            <person name="Pallen M.J."/>
        </authorList>
    </citation>
    <scope>NUCLEOTIDE SEQUENCE</scope>
    <source>
        <strain evidence="2">CHK121-7720</strain>
    </source>
</reference>
<dbReference type="AlphaFoldDB" id="A0A921MPX0"/>
<evidence type="ECO:0000313" key="2">
    <source>
        <dbReference type="EMBL" id="HJG88392.1"/>
    </source>
</evidence>
<dbReference type="SUPFAM" id="SSF51445">
    <property type="entry name" value="(Trans)glycosidases"/>
    <property type="match status" value="1"/>
</dbReference>
<dbReference type="Gene3D" id="3.20.20.80">
    <property type="entry name" value="Glycosidases"/>
    <property type="match status" value="1"/>
</dbReference>
<feature type="chain" id="PRO_5037272232" description="Asl1-like glycosyl hydrolase catalytic domain-containing protein" evidence="1">
    <location>
        <begin position="19"/>
        <end position="546"/>
    </location>
</feature>
<protein>
    <recommendedName>
        <fullName evidence="4">Asl1-like glycosyl hydrolase catalytic domain-containing protein</fullName>
    </recommendedName>
</protein>
<accession>A0A921MPX0</accession>
<evidence type="ECO:0008006" key="4">
    <source>
        <dbReference type="Google" id="ProtNLM"/>
    </source>
</evidence>
<dbReference type="Proteomes" id="UP000757103">
    <property type="component" value="Unassembled WGS sequence"/>
</dbReference>
<organism evidence="2 3">
    <name type="scientific">Barnesiella viscericola</name>
    <dbReference type="NCBI Taxonomy" id="397865"/>
    <lineage>
        <taxon>Bacteria</taxon>
        <taxon>Pseudomonadati</taxon>
        <taxon>Bacteroidota</taxon>
        <taxon>Bacteroidia</taxon>
        <taxon>Bacteroidales</taxon>
        <taxon>Barnesiellaceae</taxon>
        <taxon>Barnesiella</taxon>
    </lineage>
</organism>
<reference evidence="2" key="2">
    <citation type="submission" date="2021-09" db="EMBL/GenBank/DDBJ databases">
        <authorList>
            <person name="Gilroy R."/>
        </authorList>
    </citation>
    <scope>NUCLEOTIDE SEQUENCE</scope>
    <source>
        <strain evidence="2">CHK121-7720</strain>
    </source>
</reference>
<dbReference type="PANTHER" id="PTHR12631:SF10">
    <property type="entry name" value="BETA-XYLOSIDASE-LIKE PROTEIN-RELATED"/>
    <property type="match status" value="1"/>
</dbReference>
<dbReference type="PANTHER" id="PTHR12631">
    <property type="entry name" value="ALPHA-L-IDURONIDASE"/>
    <property type="match status" value="1"/>
</dbReference>